<keyword evidence="4" id="KW-1185">Reference proteome</keyword>
<keyword evidence="2" id="KW-0732">Signal</keyword>
<gene>
    <name evidence="3" type="ORF">QG404_01455</name>
</gene>
<reference evidence="3 4" key="1">
    <citation type="submission" date="2023-04" db="EMBL/GenBank/DDBJ databases">
        <title>Genome dynamics across the evolutionary transition to endosymbiosis.</title>
        <authorList>
            <person name="Siozios S."/>
            <person name="Nadal-Jimenez P."/>
            <person name="Azagi T."/>
            <person name="Sprong H."/>
            <person name="Frost C.L."/>
            <person name="Parratt S.R."/>
            <person name="Taylor G."/>
            <person name="Brettell L."/>
            <person name="Lew K.C."/>
            <person name="Croft L."/>
            <person name="King K.C."/>
            <person name="Brockhurst M.A."/>
            <person name="Hypsa V."/>
            <person name="Novakova E."/>
            <person name="Darby A.C."/>
            <person name="Hurst G.D.D."/>
        </authorList>
    </citation>
    <scope>NUCLEOTIDE SEQUENCE [LARGE SCALE GENOMIC DNA]</scope>
    <source>
        <strain evidence="4">aApi_AU</strain>
    </source>
</reference>
<accession>A0ABY8P2A3</accession>
<evidence type="ECO:0000313" key="3">
    <source>
        <dbReference type="EMBL" id="WGO83622.1"/>
    </source>
</evidence>
<dbReference type="Proteomes" id="UP001231859">
    <property type="component" value="Chromosome"/>
</dbReference>
<feature type="signal peptide" evidence="2">
    <location>
        <begin position="1"/>
        <end position="25"/>
    </location>
</feature>
<evidence type="ECO:0000256" key="1">
    <source>
        <dbReference type="SAM" id="Phobius"/>
    </source>
</evidence>
<keyword evidence="1" id="KW-0472">Membrane</keyword>
<protein>
    <submittedName>
        <fullName evidence="3">Uncharacterized protein</fullName>
    </submittedName>
</protein>
<evidence type="ECO:0000313" key="4">
    <source>
        <dbReference type="Proteomes" id="UP001231859"/>
    </source>
</evidence>
<dbReference type="EMBL" id="CP123759">
    <property type="protein sequence ID" value="WGO83622.1"/>
    <property type="molecule type" value="Genomic_DNA"/>
</dbReference>
<feature type="chain" id="PRO_5045505379" evidence="2">
    <location>
        <begin position="26"/>
        <end position="200"/>
    </location>
</feature>
<proteinExistence type="predicted"/>
<name>A0ABY8P2A3_9GAMM</name>
<keyword evidence="1" id="KW-0812">Transmembrane</keyword>
<keyword evidence="1" id="KW-1133">Transmembrane helix</keyword>
<feature type="transmembrane region" description="Helical" evidence="1">
    <location>
        <begin position="93"/>
        <end position="121"/>
    </location>
</feature>
<organism evidence="3 4">
    <name type="scientific">Arsenophonus apicola</name>
    <dbReference type="NCBI Taxonomy" id="2879119"/>
    <lineage>
        <taxon>Bacteria</taxon>
        <taxon>Pseudomonadati</taxon>
        <taxon>Pseudomonadota</taxon>
        <taxon>Gammaproteobacteria</taxon>
        <taxon>Enterobacterales</taxon>
        <taxon>Morganellaceae</taxon>
        <taxon>Arsenophonus</taxon>
    </lineage>
</organism>
<dbReference type="RefSeq" id="WP_280938510.1">
    <property type="nucleotide sequence ID" value="NZ_CP123759.1"/>
</dbReference>
<sequence>MNKVTYLYFILLLTCSIPDVVSAQATSRSSHPNTSTPAIDSYSEKLILEENANQNIQMQKILILNSLINDQKQQILHMQKKINKLEDNSGLNFAVWTGILLASVSIILTVLGIVMAIFSFFGYRNMKNRAKDAATKISIEKASEVTEQLAPEVTERVLLKLINEGNFNKLIFEAVQKITYRGVEFSSGDMLEDSKQERVE</sequence>
<evidence type="ECO:0000256" key="2">
    <source>
        <dbReference type="SAM" id="SignalP"/>
    </source>
</evidence>